<organism evidence="1 2">
    <name type="scientific">Chryseobacterium pennipullorum</name>
    <dbReference type="NCBI Taxonomy" id="2258963"/>
    <lineage>
        <taxon>Bacteria</taxon>
        <taxon>Pseudomonadati</taxon>
        <taxon>Bacteroidota</taxon>
        <taxon>Flavobacteriia</taxon>
        <taxon>Flavobacteriales</taxon>
        <taxon>Weeksellaceae</taxon>
        <taxon>Chryseobacterium group</taxon>
        <taxon>Chryseobacterium</taxon>
    </lineage>
</organism>
<dbReference type="EMBL" id="QNVV01000026">
    <property type="protein sequence ID" value="REC42899.1"/>
    <property type="molecule type" value="Genomic_DNA"/>
</dbReference>
<evidence type="ECO:0000313" key="1">
    <source>
        <dbReference type="EMBL" id="REC42899.1"/>
    </source>
</evidence>
<dbReference type="AlphaFoldDB" id="A0A3D9ANI6"/>
<protein>
    <submittedName>
        <fullName evidence="1">Uncharacterized protein</fullName>
    </submittedName>
</protein>
<name>A0A3D9ANI6_9FLAO</name>
<comment type="caution">
    <text evidence="1">The sequence shown here is derived from an EMBL/GenBank/DDBJ whole genome shotgun (WGS) entry which is preliminary data.</text>
</comment>
<gene>
    <name evidence="1" type="ORF">DRF67_20070</name>
</gene>
<dbReference type="Proteomes" id="UP000256257">
    <property type="component" value="Unassembled WGS sequence"/>
</dbReference>
<dbReference type="RefSeq" id="WP_115930082.1">
    <property type="nucleotide sequence ID" value="NZ_QNVV01000026.1"/>
</dbReference>
<reference evidence="1 2" key="1">
    <citation type="submission" date="2018-06" db="EMBL/GenBank/DDBJ databases">
        <title>Novel Chryseobacterium species.</title>
        <authorList>
            <person name="Newman J."/>
            <person name="Hugo C."/>
            <person name="Oosthuizen L."/>
            <person name="Charimba G."/>
        </authorList>
    </citation>
    <scope>NUCLEOTIDE SEQUENCE [LARGE SCALE GENOMIC DNA]</scope>
    <source>
        <strain evidence="1 2">7_F195</strain>
    </source>
</reference>
<evidence type="ECO:0000313" key="2">
    <source>
        <dbReference type="Proteomes" id="UP000256257"/>
    </source>
</evidence>
<accession>A0A3D9ANI6</accession>
<proteinExistence type="predicted"/>
<keyword evidence="2" id="KW-1185">Reference proteome</keyword>
<sequence>MYPILKRISITEKAVVAKDSFSNEEISGSAKTSFICCTCGKANPIEIVPYQTGFPIIQIYQEDQVLSKSELVQAGAVRETANNMLHFGALTVSNLPTLYFGTNCSSCHSNYIVVFGYGEKQPGLTVLSISGVWSYREMV</sequence>
<dbReference type="OrthoDB" id="1271946at2"/>